<evidence type="ECO:0008006" key="3">
    <source>
        <dbReference type="Google" id="ProtNLM"/>
    </source>
</evidence>
<name>A0ABS8U129_9SPHI</name>
<dbReference type="EMBL" id="JAJPWV010000001">
    <property type="protein sequence ID" value="MCD8739464.1"/>
    <property type="molecule type" value="Genomic_DNA"/>
</dbReference>
<comment type="caution">
    <text evidence="1">The sequence shown here is derived from an EMBL/GenBank/DDBJ whole genome shotgun (WGS) entry which is preliminary data.</text>
</comment>
<gene>
    <name evidence="1" type="ORF">LT679_02520</name>
</gene>
<evidence type="ECO:0000313" key="1">
    <source>
        <dbReference type="EMBL" id="MCD8739464.1"/>
    </source>
</evidence>
<sequence length="292" mass="32048">MKKTFYLFALIGLAVLSCKKDGKSPSKPDPEPDNKEYTVNFNVGINADSQKVVGIAPNENGLTTNALVDIKSIATYLQYRVYDASGKILGSLIQLSNQPNFGKLADSFKTGEYTVVVWAASAEPNIKDDKIFGVGREVFYKRFTLKVDATTAVNQEVNLQRIVGQLQVKILDTVPNKVSRIILNITNDYGFDIPTGVLSNSPGSFTQTYLTTDYQGKPDFVATTYVLNTVSRINVNITSYIGSDVFTNTTVNGVKCLPNKRTILSGKIFSNPSGVFNFTFNDWEPVADTVGF</sequence>
<evidence type="ECO:0000313" key="2">
    <source>
        <dbReference type="Proteomes" id="UP001199919"/>
    </source>
</evidence>
<proteinExistence type="predicted"/>
<organism evidence="1 2">
    <name type="scientific">Mucilaginibacter roseus</name>
    <dbReference type="NCBI Taxonomy" id="1528868"/>
    <lineage>
        <taxon>Bacteria</taxon>
        <taxon>Pseudomonadati</taxon>
        <taxon>Bacteroidota</taxon>
        <taxon>Sphingobacteriia</taxon>
        <taxon>Sphingobacteriales</taxon>
        <taxon>Sphingobacteriaceae</taxon>
        <taxon>Mucilaginibacter</taxon>
    </lineage>
</organism>
<dbReference type="RefSeq" id="WP_232175345.1">
    <property type="nucleotide sequence ID" value="NZ_JAJPWV010000001.1"/>
</dbReference>
<dbReference type="Proteomes" id="UP001199919">
    <property type="component" value="Unassembled WGS sequence"/>
</dbReference>
<accession>A0ABS8U129</accession>
<reference evidence="1 2" key="1">
    <citation type="submission" date="2021-12" db="EMBL/GenBank/DDBJ databases">
        <title>Mucilaginibacter roseus genome.</title>
        <authorList>
            <person name="Ferreira J.R."/>
            <person name="Newman J.D."/>
        </authorList>
    </citation>
    <scope>NUCLEOTIDE SEQUENCE [LARGE SCALE GENOMIC DNA]</scope>
    <source>
        <strain evidence="1 2">LMG 28454</strain>
    </source>
</reference>
<protein>
    <recommendedName>
        <fullName evidence="3">FimB/Mfa2 family fimbrial subunit</fullName>
    </recommendedName>
</protein>
<keyword evidence="2" id="KW-1185">Reference proteome</keyword>
<dbReference type="PROSITE" id="PS51257">
    <property type="entry name" value="PROKAR_LIPOPROTEIN"/>
    <property type="match status" value="1"/>
</dbReference>